<reference evidence="2" key="1">
    <citation type="journal article" date="2015" name="Proc. Natl. Acad. Sci. U.S.A.">
        <title>Networks of energetic and metabolic interactions define dynamics in microbial communities.</title>
        <authorList>
            <person name="Embree M."/>
            <person name="Liu J.K."/>
            <person name="Al-Bassam M.M."/>
            <person name="Zengler K."/>
        </authorList>
    </citation>
    <scope>NUCLEOTIDE SEQUENCE</scope>
</reference>
<dbReference type="CDD" id="cd18799">
    <property type="entry name" value="SF2_C_EcoAI-like"/>
    <property type="match status" value="1"/>
</dbReference>
<comment type="caution">
    <text evidence="2">The sequence shown here is derived from an EMBL/GenBank/DDBJ whole genome shotgun (WGS) entry which is preliminary data.</text>
</comment>
<keyword evidence="2" id="KW-0378">Hydrolase</keyword>
<dbReference type="InterPro" id="IPR006935">
    <property type="entry name" value="Helicase/UvrB_N"/>
</dbReference>
<dbReference type="EC" id="3.1.21.3" evidence="2"/>
<dbReference type="Gene3D" id="3.90.1570.30">
    <property type="match status" value="1"/>
</dbReference>
<dbReference type="PROSITE" id="PS51192">
    <property type="entry name" value="HELICASE_ATP_BIND_1"/>
    <property type="match status" value="1"/>
</dbReference>
<dbReference type="GO" id="GO:0009307">
    <property type="term" value="P:DNA restriction-modification system"/>
    <property type="evidence" value="ECO:0007669"/>
    <property type="project" value="UniProtKB-KW"/>
</dbReference>
<sequence>MTPEQRARQNIDNQLKTAGWAVQSLNDFNPSSNFGIAVTEYPTQSGNADYLLFVDRKPIGVIEAKAEGKTLSQVHEQTERYATDPLKYIGKKEDLPFQYESTGTETYFTDARDPSPRQREIFHFHKPETLYETFTQGTSLRSRLKTFPQLNYDGLRQCQVSAITNLENSFAENHPRALVQMATGAGKTFTAITSVYRLLKFARAKRILFLVDTRNLGKQAEQEFQAYKPNDDKRLFTELYNVQRLQSNFIDPSAQVCISTIQRMYSILRGKELDESLEDDSPYESKLIKNKIDEVVYNETVPIETFDFIVIDECHRSIYNLWKQVLDYFDAFMIGLTATPDKRTFAFFNENIVSEYTLKDSISDKVNVGYDVYTIETEITQKGAEIKAKEYVDLRNKQTRKKEWRQLDDEIKYEGSQLDRDIVNPSQIRNIIREFKRIQKEVFFPERDEDKEVPKTLIFAKTDSHAEDIVHIVREEFGEGNDFCKKITYKVQGEDPESVLQQFRTAYNPRIAVTVDMIATGTDVKPIEVLIFMRDVRSRNYFQQMIGRGVRSLSRDDLRKVTNSARVNKERFYIIDAVGVFKSVKVDYPVVDKKPTVPLKDLMKMVMLQPDEETVTSLSSRLTRLSKQISDSDNDKFRELSGGKSIEEVANELADLYDPDFQHKAAITKFNLPEDSEPTEEQIQSSIQPIIQSSVKPFDDPKLRDFVETVRQKIYQVIDTVNIDKVTSSGFDAQAKENAEEVIGSFRKFIEENKDEIIALKILYSQPERRKELNYKMIKELKEILNDAPYHLTTEQIWNAYERVYPAKVKGTTAQRMLTDIISLIRFELKIDDMLIPYGDIINRNYRDWMFKKNAGPVQFTNEQVEWLRMIKEHLVTSVRIDKKDFDFSPFVDKGGLGKFWKVFGNDTEKILEEINEELAA</sequence>
<dbReference type="Gene3D" id="3.40.50.300">
    <property type="entry name" value="P-loop containing nucleotide triphosphate hydrolases"/>
    <property type="match status" value="2"/>
</dbReference>
<dbReference type="InterPro" id="IPR013670">
    <property type="entry name" value="EcoEI_R_C_dom"/>
</dbReference>
<protein>
    <submittedName>
        <fullName evidence="2">Type i restriction-modification system, restriction subunit r</fullName>
        <ecNumber evidence="2">3.1.21.3</ecNumber>
    </submittedName>
</protein>
<dbReference type="PANTHER" id="PTHR47396:SF1">
    <property type="entry name" value="ATP-DEPENDENT HELICASE IRC3-RELATED"/>
    <property type="match status" value="1"/>
</dbReference>
<gene>
    <name evidence="2" type="ORF">ASZ90_004949</name>
</gene>
<evidence type="ECO:0000313" key="2">
    <source>
        <dbReference type="EMBL" id="KUG25230.1"/>
    </source>
</evidence>
<dbReference type="PANTHER" id="PTHR47396">
    <property type="entry name" value="TYPE I RESTRICTION ENZYME ECOKI R PROTEIN"/>
    <property type="match status" value="1"/>
</dbReference>
<accession>A0A0W8FWY5</accession>
<dbReference type="SMART" id="SM00487">
    <property type="entry name" value="DEXDc"/>
    <property type="match status" value="1"/>
</dbReference>
<dbReference type="Pfam" id="PF04313">
    <property type="entry name" value="HSDR_N"/>
    <property type="match status" value="1"/>
</dbReference>
<organism evidence="2">
    <name type="scientific">hydrocarbon metagenome</name>
    <dbReference type="NCBI Taxonomy" id="938273"/>
    <lineage>
        <taxon>unclassified sequences</taxon>
        <taxon>metagenomes</taxon>
        <taxon>ecological metagenomes</taxon>
    </lineage>
</organism>
<dbReference type="Pfam" id="PF04851">
    <property type="entry name" value="ResIII"/>
    <property type="match status" value="1"/>
</dbReference>
<dbReference type="AlphaFoldDB" id="A0A0W8FWY5"/>
<dbReference type="InterPro" id="IPR027417">
    <property type="entry name" value="P-loop_NTPase"/>
</dbReference>
<proteinExistence type="predicted"/>
<dbReference type="GO" id="GO:0005524">
    <property type="term" value="F:ATP binding"/>
    <property type="evidence" value="ECO:0007669"/>
    <property type="project" value="UniProtKB-KW"/>
</dbReference>
<name>A0A0W8FWY5_9ZZZZ</name>
<dbReference type="GO" id="GO:0009035">
    <property type="term" value="F:type I site-specific deoxyribonuclease activity"/>
    <property type="evidence" value="ECO:0007669"/>
    <property type="project" value="UniProtKB-EC"/>
</dbReference>
<dbReference type="GO" id="GO:0005829">
    <property type="term" value="C:cytosol"/>
    <property type="evidence" value="ECO:0007669"/>
    <property type="project" value="TreeGrafter"/>
</dbReference>
<dbReference type="EMBL" id="LNQE01000741">
    <property type="protein sequence ID" value="KUG25230.1"/>
    <property type="molecule type" value="Genomic_DNA"/>
</dbReference>
<dbReference type="InterPro" id="IPR050742">
    <property type="entry name" value="Helicase_Restrict-Modif_Enz"/>
</dbReference>
<dbReference type="Pfam" id="PF08463">
    <property type="entry name" value="EcoEI_R_C"/>
    <property type="match status" value="1"/>
</dbReference>
<dbReference type="Pfam" id="PF00271">
    <property type="entry name" value="Helicase_C"/>
    <property type="match status" value="1"/>
</dbReference>
<evidence type="ECO:0000259" key="1">
    <source>
        <dbReference type="PROSITE" id="PS51192"/>
    </source>
</evidence>
<dbReference type="SUPFAM" id="SSF52540">
    <property type="entry name" value="P-loop containing nucleoside triphosphate hydrolases"/>
    <property type="match status" value="1"/>
</dbReference>
<dbReference type="InterPro" id="IPR014001">
    <property type="entry name" value="Helicase_ATP-bd"/>
</dbReference>
<feature type="domain" description="Helicase ATP-binding" evidence="1">
    <location>
        <begin position="168"/>
        <end position="358"/>
    </location>
</feature>
<dbReference type="InterPro" id="IPR001650">
    <property type="entry name" value="Helicase_C-like"/>
</dbReference>
<dbReference type="GO" id="GO:0003677">
    <property type="term" value="F:DNA binding"/>
    <property type="evidence" value="ECO:0007669"/>
    <property type="project" value="UniProtKB-KW"/>
</dbReference>
<dbReference type="CDD" id="cd18032">
    <property type="entry name" value="DEXHc_RE_I_III_res"/>
    <property type="match status" value="1"/>
</dbReference>
<dbReference type="InterPro" id="IPR007409">
    <property type="entry name" value="Restrct_endonuc_type1_HsdR_N"/>
</dbReference>